<dbReference type="CDD" id="cd17536">
    <property type="entry name" value="REC_YesN-like"/>
    <property type="match status" value="1"/>
</dbReference>
<feature type="domain" description="HTH araC/xylS-type" evidence="11">
    <location>
        <begin position="429"/>
        <end position="528"/>
    </location>
</feature>
<accession>A0ABQ0B437</accession>
<dbReference type="InterPro" id="IPR009057">
    <property type="entry name" value="Homeodomain-like_sf"/>
</dbReference>
<keyword evidence="3" id="KW-0963">Cytoplasm</keyword>
<comment type="subcellular location">
    <subcellularLocation>
        <location evidence="1">Cytoplasm</location>
    </subcellularLocation>
</comment>
<dbReference type="SMART" id="SM00342">
    <property type="entry name" value="HTH_ARAC"/>
    <property type="match status" value="1"/>
</dbReference>
<dbReference type="SUPFAM" id="SSF52172">
    <property type="entry name" value="CheY-like"/>
    <property type="match status" value="1"/>
</dbReference>
<dbReference type="PANTHER" id="PTHR42713:SF3">
    <property type="entry name" value="TRANSCRIPTIONAL REGULATORY PROTEIN HPTR"/>
    <property type="match status" value="1"/>
</dbReference>
<organism evidence="13 14">
    <name type="scientific">Blautia hominis</name>
    <dbReference type="NCBI Taxonomy" id="2025493"/>
    <lineage>
        <taxon>Bacteria</taxon>
        <taxon>Bacillati</taxon>
        <taxon>Bacillota</taxon>
        <taxon>Clostridia</taxon>
        <taxon>Lachnospirales</taxon>
        <taxon>Lachnospiraceae</taxon>
        <taxon>Blautia</taxon>
    </lineage>
</organism>
<protein>
    <recommendedName>
        <fullName evidence="2">Stage 0 sporulation protein A homolog</fullName>
    </recommendedName>
</protein>
<comment type="function">
    <text evidence="9">May play the central regulatory role in sporulation. It may be an element of the effector pathway responsible for the activation of sporulation genes in response to nutritional stress. Spo0A may act in concert with spo0H (a sigma factor) to control the expression of some genes that are critical to the sporulation process.</text>
</comment>
<dbReference type="InterPro" id="IPR018060">
    <property type="entry name" value="HTH_AraC"/>
</dbReference>
<dbReference type="InterPro" id="IPR011006">
    <property type="entry name" value="CheY-like_superfamily"/>
</dbReference>
<feature type="modified residue" description="4-aspartylphosphate" evidence="10">
    <location>
        <position position="57"/>
    </location>
</feature>
<dbReference type="Pfam" id="PF12833">
    <property type="entry name" value="HTH_18"/>
    <property type="match status" value="1"/>
</dbReference>
<keyword evidence="7" id="KW-0238">DNA-binding</keyword>
<dbReference type="PROSITE" id="PS01124">
    <property type="entry name" value="HTH_ARAC_FAMILY_2"/>
    <property type="match status" value="1"/>
</dbReference>
<keyword evidence="6" id="KW-0805">Transcription regulation</keyword>
<dbReference type="Gene3D" id="3.40.50.2300">
    <property type="match status" value="1"/>
</dbReference>
<dbReference type="PANTHER" id="PTHR42713">
    <property type="entry name" value="HISTIDINE KINASE-RELATED"/>
    <property type="match status" value="1"/>
</dbReference>
<evidence type="ECO:0000256" key="3">
    <source>
        <dbReference type="ARBA" id="ARBA00022490"/>
    </source>
</evidence>
<evidence type="ECO:0000256" key="6">
    <source>
        <dbReference type="ARBA" id="ARBA00023015"/>
    </source>
</evidence>
<feature type="domain" description="Response regulatory" evidence="12">
    <location>
        <begin position="5"/>
        <end position="122"/>
    </location>
</feature>
<name>A0ABQ0B437_9FIRM</name>
<evidence type="ECO:0000259" key="11">
    <source>
        <dbReference type="PROSITE" id="PS01124"/>
    </source>
</evidence>
<evidence type="ECO:0000256" key="9">
    <source>
        <dbReference type="ARBA" id="ARBA00024867"/>
    </source>
</evidence>
<dbReference type="SUPFAM" id="SSF46689">
    <property type="entry name" value="Homeodomain-like"/>
    <property type="match status" value="1"/>
</dbReference>
<evidence type="ECO:0000256" key="10">
    <source>
        <dbReference type="PROSITE-ProRule" id="PRU00169"/>
    </source>
</evidence>
<sequence>MQKLKLMIVDDEYLIRQYIRNCIDWERLGYTIVGELGTAQGALQLAEELKPDVVLTDICMPGLDGLSFTGLLKGSCPNVRVIAVTGHDDFEYAQRGIRVGLDNYLLKPIDEKELENVALEIKESILSQQSQDELFRELTDYRRQNEPIVREYYLKKLLEPDFHQDSLSENAVDSLLPGREGFYQTVVVSFDDFSQIILGMDIKKGNTEWMTHYLEKELENKRIYWVPDKFGHIVFLSREEDFSWETFMAELEGKWKKTFHFPIYYGIGDAERFMKDIYKSYMGANNRLNSAIVFGNNQYQEEKIFSRFEGMANPIPMEDLKKLHAYIETDSPAKVEELVHNWFEKWKHINFMDLFYLKLQLLNAVFYIYSMNTKEEASYDFHEDYKEYYQRIFQIPTLKLLQDCFLDMCRKIMEMYHDEKSVRPSSLIYAVKEYVNMHLSDATLALAGTAEKFYLNSSYLSRIFKKEMGVSFVEYVNAQRIERAKSLLEETDLKIYEVAEKVGTGNANYLGILFKKAVGCTPYEYRSKKRQG</sequence>
<dbReference type="Proteomes" id="UP001600943">
    <property type="component" value="Unassembled WGS sequence"/>
</dbReference>
<dbReference type="SMART" id="SM00448">
    <property type="entry name" value="REC"/>
    <property type="match status" value="1"/>
</dbReference>
<evidence type="ECO:0000256" key="5">
    <source>
        <dbReference type="ARBA" id="ARBA00023012"/>
    </source>
</evidence>
<comment type="caution">
    <text evidence="13">The sequence shown here is derived from an EMBL/GenBank/DDBJ whole genome shotgun (WGS) entry which is preliminary data.</text>
</comment>
<keyword evidence="5" id="KW-0902">Two-component regulatory system</keyword>
<dbReference type="EMBL" id="BAABYW010000001">
    <property type="protein sequence ID" value="GAA6406216.1"/>
    <property type="molecule type" value="Genomic_DNA"/>
</dbReference>
<dbReference type="InterPro" id="IPR051552">
    <property type="entry name" value="HptR"/>
</dbReference>
<evidence type="ECO:0000256" key="8">
    <source>
        <dbReference type="ARBA" id="ARBA00023163"/>
    </source>
</evidence>
<evidence type="ECO:0000256" key="2">
    <source>
        <dbReference type="ARBA" id="ARBA00018672"/>
    </source>
</evidence>
<evidence type="ECO:0000313" key="13">
    <source>
        <dbReference type="EMBL" id="GAA6406216.1"/>
    </source>
</evidence>
<keyword evidence="14" id="KW-1185">Reference proteome</keyword>
<keyword evidence="4 10" id="KW-0597">Phosphoprotein</keyword>
<evidence type="ECO:0000256" key="4">
    <source>
        <dbReference type="ARBA" id="ARBA00022553"/>
    </source>
</evidence>
<evidence type="ECO:0000313" key="14">
    <source>
        <dbReference type="Proteomes" id="UP001600943"/>
    </source>
</evidence>
<evidence type="ECO:0000256" key="7">
    <source>
        <dbReference type="ARBA" id="ARBA00023125"/>
    </source>
</evidence>
<reference evidence="13 14" key="1">
    <citation type="submission" date="2024-04" db="EMBL/GenBank/DDBJ databases">
        <title>Defined microbial consortia suppress multidrug-resistant proinflammatory Enterobacteriaceae via ecological control.</title>
        <authorList>
            <person name="Furuichi M."/>
            <person name="Kawaguchi T."/>
            <person name="Pust M."/>
            <person name="Yasuma K."/>
            <person name="Plichta D."/>
            <person name="Hasegawa N."/>
            <person name="Ohya T."/>
            <person name="Bhattarai S."/>
            <person name="Sasajima S."/>
            <person name="Aoto Y."/>
            <person name="Tuganbaev T."/>
            <person name="Yaginuma M."/>
            <person name="Ueda M."/>
            <person name="Okahashi N."/>
            <person name="Amafuji K."/>
            <person name="Kiridooshi Y."/>
            <person name="Sugita K."/>
            <person name="Strazar M."/>
            <person name="Skelly A."/>
            <person name="Suda W."/>
            <person name="Hattori M."/>
            <person name="Nakamoto N."/>
            <person name="Caballero S."/>
            <person name="Norman J."/>
            <person name="Olle B."/>
            <person name="Tanoue T."/>
            <person name="Arita M."/>
            <person name="Bucci V."/>
            <person name="Atarashi K."/>
            <person name="Xavier R."/>
            <person name="Honda K."/>
        </authorList>
    </citation>
    <scope>NUCLEOTIDE SEQUENCE [LARGE SCALE GENOMIC DNA]</scope>
    <source>
        <strain evidence="14">k04-0078-D8-1</strain>
    </source>
</reference>
<dbReference type="Pfam" id="PF00072">
    <property type="entry name" value="Response_reg"/>
    <property type="match status" value="1"/>
</dbReference>
<dbReference type="RefSeq" id="WP_158661562.1">
    <property type="nucleotide sequence ID" value="NZ_BAABYW010000001.1"/>
</dbReference>
<dbReference type="Gene3D" id="1.10.10.60">
    <property type="entry name" value="Homeodomain-like"/>
    <property type="match status" value="2"/>
</dbReference>
<evidence type="ECO:0000259" key="12">
    <source>
        <dbReference type="PROSITE" id="PS50110"/>
    </source>
</evidence>
<dbReference type="InterPro" id="IPR001789">
    <property type="entry name" value="Sig_transdc_resp-reg_receiver"/>
</dbReference>
<gene>
    <name evidence="13" type="ORF">K040078D81_03330</name>
</gene>
<evidence type="ECO:0000256" key="1">
    <source>
        <dbReference type="ARBA" id="ARBA00004496"/>
    </source>
</evidence>
<dbReference type="PROSITE" id="PS50110">
    <property type="entry name" value="RESPONSE_REGULATORY"/>
    <property type="match status" value="1"/>
</dbReference>
<keyword evidence="8" id="KW-0804">Transcription</keyword>
<proteinExistence type="predicted"/>